<evidence type="ECO:0000313" key="2">
    <source>
        <dbReference type="Proteomes" id="UP001597451"/>
    </source>
</evidence>
<protein>
    <submittedName>
        <fullName evidence="1">Uncharacterized protein</fullName>
    </submittedName>
</protein>
<reference evidence="2" key="1">
    <citation type="journal article" date="2019" name="Int. J. Syst. Evol. Microbiol.">
        <title>The Global Catalogue of Microorganisms (GCM) 10K type strain sequencing project: providing services to taxonomists for standard genome sequencing and annotation.</title>
        <authorList>
            <consortium name="The Broad Institute Genomics Platform"/>
            <consortium name="The Broad Institute Genome Sequencing Center for Infectious Disease"/>
            <person name="Wu L."/>
            <person name="Ma J."/>
        </authorList>
    </citation>
    <scope>NUCLEOTIDE SEQUENCE [LARGE SCALE GENOMIC DNA]</scope>
    <source>
        <strain evidence="2">TISTR 1858</strain>
    </source>
</reference>
<organism evidence="1 2">
    <name type="scientific">Oceanobacillus kapialis</name>
    <dbReference type="NCBI Taxonomy" id="481353"/>
    <lineage>
        <taxon>Bacteria</taxon>
        <taxon>Bacillati</taxon>
        <taxon>Bacillota</taxon>
        <taxon>Bacilli</taxon>
        <taxon>Bacillales</taxon>
        <taxon>Bacillaceae</taxon>
        <taxon>Oceanobacillus</taxon>
    </lineage>
</organism>
<keyword evidence="2" id="KW-1185">Reference proteome</keyword>
<dbReference type="EMBL" id="JBHUMX010000041">
    <property type="protein sequence ID" value="MFD2630124.1"/>
    <property type="molecule type" value="Genomic_DNA"/>
</dbReference>
<sequence>MSNRSLIELDNAYQSTNELLFILDDLFCFSIEKYERALRKETEKLFKQMHVSEVLFDKAFPQLIWWLLFCHPQEVNSKTIYQDYLEVHNEKWKQTNQIVQNHLTRWLRVIPGFYCVVGRYSNRFFHVRDIFFKRDKKVYIFNENFHPVKTGDVISGLLLPVGENLYTTQGELFHFPVQMVPDLMSMLQQYAEKHVNPMFNYPALLHTIMSMMEKDL</sequence>
<accession>A0ABW5Q3N4</accession>
<comment type="caution">
    <text evidence="1">The sequence shown here is derived from an EMBL/GenBank/DDBJ whole genome shotgun (WGS) entry which is preliminary data.</text>
</comment>
<evidence type="ECO:0000313" key="1">
    <source>
        <dbReference type="EMBL" id="MFD2630124.1"/>
    </source>
</evidence>
<name>A0ABW5Q3N4_9BACI</name>
<proteinExistence type="predicted"/>
<dbReference type="Proteomes" id="UP001597451">
    <property type="component" value="Unassembled WGS sequence"/>
</dbReference>
<gene>
    <name evidence="1" type="ORF">ACFSUN_15160</name>
</gene>
<dbReference type="RefSeq" id="WP_379563043.1">
    <property type="nucleotide sequence ID" value="NZ_JBHUMX010000041.1"/>
</dbReference>